<dbReference type="AlphaFoldDB" id="A0A4Y2SQR2"/>
<organism evidence="1 3">
    <name type="scientific">Araneus ventricosus</name>
    <name type="common">Orbweaver spider</name>
    <name type="synonym">Epeira ventricosa</name>
    <dbReference type="NCBI Taxonomy" id="182803"/>
    <lineage>
        <taxon>Eukaryota</taxon>
        <taxon>Metazoa</taxon>
        <taxon>Ecdysozoa</taxon>
        <taxon>Arthropoda</taxon>
        <taxon>Chelicerata</taxon>
        <taxon>Arachnida</taxon>
        <taxon>Araneae</taxon>
        <taxon>Araneomorphae</taxon>
        <taxon>Entelegynae</taxon>
        <taxon>Araneoidea</taxon>
        <taxon>Araneidae</taxon>
        <taxon>Araneus</taxon>
    </lineage>
</organism>
<keyword evidence="3" id="KW-1185">Reference proteome</keyword>
<protein>
    <submittedName>
        <fullName evidence="1">Uncharacterized protein</fullName>
    </submittedName>
</protein>
<evidence type="ECO:0000313" key="3">
    <source>
        <dbReference type="Proteomes" id="UP000499080"/>
    </source>
</evidence>
<proteinExistence type="predicted"/>
<dbReference type="GO" id="GO:0003676">
    <property type="term" value="F:nucleic acid binding"/>
    <property type="evidence" value="ECO:0007669"/>
    <property type="project" value="InterPro"/>
</dbReference>
<gene>
    <name evidence="1" type="ORF">AVEN_268564_1</name>
    <name evidence="2" type="ORF">AVEN_54331_1</name>
</gene>
<dbReference type="EMBL" id="BGPR01023395">
    <property type="protein sequence ID" value="GBN90542.1"/>
    <property type="molecule type" value="Genomic_DNA"/>
</dbReference>
<name>A0A4Y2SQR2_ARAVE</name>
<dbReference type="InterPro" id="IPR036397">
    <property type="entry name" value="RNaseH_sf"/>
</dbReference>
<dbReference type="PANTHER" id="PTHR47326:SF1">
    <property type="entry name" value="HTH PSQ-TYPE DOMAIN-CONTAINING PROTEIN"/>
    <property type="match status" value="1"/>
</dbReference>
<sequence length="106" mass="12188">MRDDLIFVPECSKLWKMMMTWGEALIFSDEAAFHLSGKVNRHNVRVWGTELPHVIVEQERDSPKVNVFCAISKIKLYGPFFLHQAGCDRFRVPGYVAVVVVSITDY</sequence>
<reference evidence="1 3" key="1">
    <citation type="journal article" date="2019" name="Sci. Rep.">
        <title>Orb-weaving spider Araneus ventricosus genome elucidates the spidroin gene catalogue.</title>
        <authorList>
            <person name="Kono N."/>
            <person name="Nakamura H."/>
            <person name="Ohtoshi R."/>
            <person name="Moran D.A.P."/>
            <person name="Shinohara A."/>
            <person name="Yoshida Y."/>
            <person name="Fujiwara M."/>
            <person name="Mori M."/>
            <person name="Tomita M."/>
            <person name="Arakawa K."/>
        </authorList>
    </citation>
    <scope>NUCLEOTIDE SEQUENCE [LARGE SCALE GENOMIC DNA]</scope>
</reference>
<dbReference type="Proteomes" id="UP000499080">
    <property type="component" value="Unassembled WGS sequence"/>
</dbReference>
<comment type="caution">
    <text evidence="1">The sequence shown here is derived from an EMBL/GenBank/DDBJ whole genome shotgun (WGS) entry which is preliminary data.</text>
</comment>
<accession>A0A4Y2SQR2</accession>
<dbReference type="Gene3D" id="3.30.420.10">
    <property type="entry name" value="Ribonuclease H-like superfamily/Ribonuclease H"/>
    <property type="match status" value="1"/>
</dbReference>
<evidence type="ECO:0000313" key="1">
    <source>
        <dbReference type="EMBL" id="GBN90537.1"/>
    </source>
</evidence>
<evidence type="ECO:0000313" key="2">
    <source>
        <dbReference type="EMBL" id="GBN90542.1"/>
    </source>
</evidence>
<dbReference type="EMBL" id="BGPR01023393">
    <property type="protein sequence ID" value="GBN90537.1"/>
    <property type="molecule type" value="Genomic_DNA"/>
</dbReference>
<dbReference type="OrthoDB" id="8195099at2759"/>
<dbReference type="PANTHER" id="PTHR47326">
    <property type="entry name" value="TRANSPOSABLE ELEMENT TC3 TRANSPOSASE-LIKE PROTEIN"/>
    <property type="match status" value="1"/>
</dbReference>